<evidence type="ECO:0000313" key="1">
    <source>
        <dbReference type="EMBL" id="JAE13218.1"/>
    </source>
</evidence>
<accession>A0A0A9FXW5</accession>
<organism evidence="1">
    <name type="scientific">Arundo donax</name>
    <name type="common">Giant reed</name>
    <name type="synonym">Donax arundinaceus</name>
    <dbReference type="NCBI Taxonomy" id="35708"/>
    <lineage>
        <taxon>Eukaryota</taxon>
        <taxon>Viridiplantae</taxon>
        <taxon>Streptophyta</taxon>
        <taxon>Embryophyta</taxon>
        <taxon>Tracheophyta</taxon>
        <taxon>Spermatophyta</taxon>
        <taxon>Magnoliopsida</taxon>
        <taxon>Liliopsida</taxon>
        <taxon>Poales</taxon>
        <taxon>Poaceae</taxon>
        <taxon>PACMAD clade</taxon>
        <taxon>Arundinoideae</taxon>
        <taxon>Arundineae</taxon>
        <taxon>Arundo</taxon>
    </lineage>
</organism>
<reference evidence="1" key="2">
    <citation type="journal article" date="2015" name="Data Brief">
        <title>Shoot transcriptome of the giant reed, Arundo donax.</title>
        <authorList>
            <person name="Barrero R.A."/>
            <person name="Guerrero F.D."/>
            <person name="Moolhuijzen P."/>
            <person name="Goolsby J.A."/>
            <person name="Tidwell J."/>
            <person name="Bellgard S.E."/>
            <person name="Bellgard M.I."/>
        </authorList>
    </citation>
    <scope>NUCLEOTIDE SEQUENCE</scope>
    <source>
        <tissue evidence="1">Shoot tissue taken approximately 20 cm above the soil surface</tissue>
    </source>
</reference>
<reference evidence="1" key="1">
    <citation type="submission" date="2014-09" db="EMBL/GenBank/DDBJ databases">
        <authorList>
            <person name="Magalhaes I.L.F."/>
            <person name="Oliveira U."/>
            <person name="Santos F.R."/>
            <person name="Vidigal T.H.D.A."/>
            <person name="Brescovit A.D."/>
            <person name="Santos A.J."/>
        </authorList>
    </citation>
    <scope>NUCLEOTIDE SEQUENCE</scope>
    <source>
        <tissue evidence="1">Shoot tissue taken approximately 20 cm above the soil surface</tissue>
    </source>
</reference>
<dbReference type="AlphaFoldDB" id="A0A0A9FXW5"/>
<proteinExistence type="predicted"/>
<protein>
    <submittedName>
        <fullName evidence="1">Uncharacterized protein</fullName>
    </submittedName>
</protein>
<dbReference type="EMBL" id="GBRH01184678">
    <property type="protein sequence ID" value="JAE13218.1"/>
    <property type="molecule type" value="Transcribed_RNA"/>
</dbReference>
<name>A0A0A9FXW5_ARUDO</name>
<sequence length="31" mass="3816">MDTWKHKVVERYATIRTGQKTYVLQILLNFY</sequence>